<dbReference type="InterPro" id="IPR018108">
    <property type="entry name" value="MCP_transmembrane"/>
</dbReference>
<keyword evidence="7 8" id="KW-0472">Membrane</keyword>
<evidence type="ECO:0008006" key="13">
    <source>
        <dbReference type="Google" id="ProtNLM"/>
    </source>
</evidence>
<dbReference type="GO" id="GO:0016020">
    <property type="term" value="C:membrane"/>
    <property type="evidence" value="ECO:0007669"/>
    <property type="project" value="UniProtKB-SubCell"/>
</dbReference>
<dbReference type="InterPro" id="IPR052217">
    <property type="entry name" value="Mito/Peroxisomal_Carrier"/>
</dbReference>
<keyword evidence="5" id="KW-0677">Repeat</keyword>
<dbReference type="InterPro" id="IPR023395">
    <property type="entry name" value="MCP_dom_sf"/>
</dbReference>
<feature type="repeat" description="Solcar" evidence="8">
    <location>
        <begin position="354"/>
        <end position="457"/>
    </location>
</feature>
<dbReference type="Pfam" id="PF00153">
    <property type="entry name" value="Mito_carr"/>
    <property type="match status" value="3"/>
</dbReference>
<feature type="repeat" description="Solcar" evidence="8">
    <location>
        <begin position="9"/>
        <end position="131"/>
    </location>
</feature>
<comment type="subcellular location">
    <subcellularLocation>
        <location evidence="1">Membrane</location>
        <topology evidence="1">Multi-pass membrane protein</topology>
    </subcellularLocation>
</comment>
<keyword evidence="3 9" id="KW-0813">Transport</keyword>
<feature type="compositionally biased region" description="Basic and acidic residues" evidence="10">
    <location>
        <begin position="339"/>
        <end position="354"/>
    </location>
</feature>
<evidence type="ECO:0000256" key="9">
    <source>
        <dbReference type="RuleBase" id="RU000488"/>
    </source>
</evidence>
<evidence type="ECO:0000256" key="3">
    <source>
        <dbReference type="ARBA" id="ARBA00022448"/>
    </source>
</evidence>
<organism evidence="11 12">
    <name type="scientific">Kwoniella dendrophila CBS 6074</name>
    <dbReference type="NCBI Taxonomy" id="1295534"/>
    <lineage>
        <taxon>Eukaryota</taxon>
        <taxon>Fungi</taxon>
        <taxon>Dikarya</taxon>
        <taxon>Basidiomycota</taxon>
        <taxon>Agaricomycotina</taxon>
        <taxon>Tremellomycetes</taxon>
        <taxon>Tremellales</taxon>
        <taxon>Cryptococcaceae</taxon>
        <taxon>Kwoniella</taxon>
    </lineage>
</organism>
<feature type="region of interest" description="Disordered" evidence="10">
    <location>
        <begin position="42"/>
        <end position="67"/>
    </location>
</feature>
<reference evidence="11 12" key="1">
    <citation type="submission" date="2024-01" db="EMBL/GenBank/DDBJ databases">
        <title>Comparative genomics of Cryptococcus and Kwoniella reveals pathogenesis evolution and contrasting modes of karyotype evolution via chromosome fusion or intercentromeric recombination.</title>
        <authorList>
            <person name="Coelho M.A."/>
            <person name="David-Palma M."/>
            <person name="Shea T."/>
            <person name="Bowers K."/>
            <person name="McGinley-Smith S."/>
            <person name="Mohammad A.W."/>
            <person name="Gnirke A."/>
            <person name="Yurkov A.M."/>
            <person name="Nowrousian M."/>
            <person name="Sun S."/>
            <person name="Cuomo C.A."/>
            <person name="Heitman J."/>
        </authorList>
    </citation>
    <scope>NUCLEOTIDE SEQUENCE [LARGE SCALE GENOMIC DNA]</scope>
    <source>
        <strain evidence="11 12">CBS 6074</strain>
    </source>
</reference>
<dbReference type="SUPFAM" id="SSF103506">
    <property type="entry name" value="Mitochondrial carrier"/>
    <property type="match status" value="2"/>
</dbReference>
<keyword evidence="6" id="KW-1133">Transmembrane helix</keyword>
<comment type="similarity">
    <text evidence="2 9">Belongs to the mitochondrial carrier (TC 2.A.29) family.</text>
</comment>
<dbReference type="EMBL" id="CP144099">
    <property type="protein sequence ID" value="WWC86737.1"/>
    <property type="molecule type" value="Genomic_DNA"/>
</dbReference>
<evidence type="ECO:0000313" key="11">
    <source>
        <dbReference type="EMBL" id="WWC86737.1"/>
    </source>
</evidence>
<evidence type="ECO:0000256" key="10">
    <source>
        <dbReference type="SAM" id="MobiDB-lite"/>
    </source>
</evidence>
<dbReference type="GO" id="GO:0015217">
    <property type="term" value="F:ADP transmembrane transporter activity"/>
    <property type="evidence" value="ECO:0007669"/>
    <property type="project" value="TreeGrafter"/>
</dbReference>
<name>A0AAX4JMT2_9TREE</name>
<dbReference type="RefSeq" id="XP_066073500.1">
    <property type="nucleotide sequence ID" value="XM_066217403.1"/>
</dbReference>
<dbReference type="PANTHER" id="PTHR45939">
    <property type="entry name" value="PEROXISOMAL MEMBRANE PROTEIN PMP34-RELATED"/>
    <property type="match status" value="1"/>
</dbReference>
<feature type="repeat" description="Solcar" evidence="8">
    <location>
        <begin position="154"/>
        <end position="246"/>
    </location>
</feature>
<dbReference type="PROSITE" id="PS50920">
    <property type="entry name" value="SOLCAR"/>
    <property type="match status" value="3"/>
</dbReference>
<feature type="compositionally biased region" description="Polar residues" evidence="10">
    <location>
        <begin position="319"/>
        <end position="337"/>
    </location>
</feature>
<evidence type="ECO:0000256" key="6">
    <source>
        <dbReference type="ARBA" id="ARBA00022989"/>
    </source>
</evidence>
<keyword evidence="12" id="KW-1185">Reference proteome</keyword>
<dbReference type="PANTHER" id="PTHR45939:SF1">
    <property type="entry name" value="MITOCHONDRIAL THIAMINE PYROPHOSPHATE CARRIER 1-RELATED"/>
    <property type="match status" value="1"/>
</dbReference>
<evidence type="ECO:0000256" key="4">
    <source>
        <dbReference type="ARBA" id="ARBA00022692"/>
    </source>
</evidence>
<feature type="compositionally biased region" description="Acidic residues" evidence="10">
    <location>
        <begin position="42"/>
        <end position="52"/>
    </location>
</feature>
<evidence type="ECO:0000256" key="1">
    <source>
        <dbReference type="ARBA" id="ARBA00004141"/>
    </source>
</evidence>
<dbReference type="Proteomes" id="UP001355207">
    <property type="component" value="Chromosome 2"/>
</dbReference>
<evidence type="ECO:0000256" key="2">
    <source>
        <dbReference type="ARBA" id="ARBA00006375"/>
    </source>
</evidence>
<protein>
    <recommendedName>
        <fullName evidence="13">Adenine nucleotide transporter</fullName>
    </recommendedName>
</protein>
<dbReference type="Gene3D" id="1.50.40.10">
    <property type="entry name" value="Mitochondrial carrier domain"/>
    <property type="match status" value="2"/>
</dbReference>
<dbReference type="AlphaFoldDB" id="A0AAX4JMT2"/>
<evidence type="ECO:0000256" key="5">
    <source>
        <dbReference type="ARBA" id="ARBA00022737"/>
    </source>
</evidence>
<keyword evidence="4 8" id="KW-0812">Transmembrane</keyword>
<evidence type="ECO:0000313" key="12">
    <source>
        <dbReference type="Proteomes" id="UP001355207"/>
    </source>
</evidence>
<evidence type="ECO:0000256" key="8">
    <source>
        <dbReference type="PROSITE-ProRule" id="PRU00282"/>
    </source>
</evidence>
<feature type="region of interest" description="Disordered" evidence="10">
    <location>
        <begin position="307"/>
        <end position="359"/>
    </location>
</feature>
<evidence type="ECO:0000256" key="7">
    <source>
        <dbReference type="ARBA" id="ARBA00023136"/>
    </source>
</evidence>
<feature type="compositionally biased region" description="Basic and acidic residues" evidence="10">
    <location>
        <begin position="307"/>
        <end position="318"/>
    </location>
</feature>
<sequence length="476" mass="52476">MAPIAHPPLTPFGSALAGALGSVFANAAVYPLDTVKTRLQAIDEDEDEENENESLPLTKDSTKSKRQDKRVSTIKGYLKARLKKWGMLMLLMRILRTEGLSGAFHGFGASMIGTFSQQFAYFFFHTLLRTSYLRRIQARSLTTNTKSNNSITSISTSIELLLGAAAGALAQIFTIPVQVIATRQQLWQPDSLSKNTNSNAPSLIETAQEIISENGLTGLWTGLKPGLVLTVNPAITYGTFERLKSYQLSKRGSININNNHNNGKLGVAESFWLGVLSKMLATVVTYPYIFAKVRLQAKATPEELRYDAEHPSKGKRQDTSNSASNSGLQLETTTDTEAASEHMESVENDQKQEEDTAAAGVTPSYASVASVPPPSFGSATIELPKSDSEKIKISRPELKNKQSHKYHHHHKHALSLLKSVYKEHGIKGWYKGLGAQILKAVLCQGILFVSKDQFESYSWLLLVLFNNFKKKLTLNN</sequence>
<dbReference type="GeneID" id="91092287"/>
<accession>A0AAX4JMT2</accession>
<proteinExistence type="inferred from homology"/>
<gene>
    <name evidence="11" type="ORF">L201_001615</name>
</gene>